<evidence type="ECO:0000313" key="2">
    <source>
        <dbReference type="EMBL" id="EWS71077.1"/>
    </source>
</evidence>
<evidence type="ECO:0000313" key="3">
    <source>
        <dbReference type="Proteomes" id="UP000009168"/>
    </source>
</evidence>
<accession>W7WZP9</accession>
<dbReference type="AlphaFoldDB" id="W7WZP9"/>
<dbReference type="GeneID" id="24439995"/>
<dbReference type="Proteomes" id="UP000009168">
    <property type="component" value="Unassembled WGS sequence"/>
</dbReference>
<keyword evidence="3" id="KW-1185">Reference proteome</keyword>
<name>W7WZP9_TETTS</name>
<reference evidence="3" key="1">
    <citation type="journal article" date="2006" name="PLoS Biol.">
        <title>Macronuclear genome sequence of the ciliate Tetrahymena thermophila, a model eukaryote.</title>
        <authorList>
            <person name="Eisen J.A."/>
            <person name="Coyne R.S."/>
            <person name="Wu M."/>
            <person name="Wu D."/>
            <person name="Thiagarajan M."/>
            <person name="Wortman J.R."/>
            <person name="Badger J.H."/>
            <person name="Ren Q."/>
            <person name="Amedeo P."/>
            <person name="Jones K.M."/>
            <person name="Tallon L.J."/>
            <person name="Delcher A.L."/>
            <person name="Salzberg S.L."/>
            <person name="Silva J.C."/>
            <person name="Haas B.J."/>
            <person name="Majoros W.H."/>
            <person name="Farzad M."/>
            <person name="Carlton J.M."/>
            <person name="Smith R.K. Jr."/>
            <person name="Garg J."/>
            <person name="Pearlman R.E."/>
            <person name="Karrer K.M."/>
            <person name="Sun L."/>
            <person name="Manning G."/>
            <person name="Elde N.C."/>
            <person name="Turkewitz A.P."/>
            <person name="Asai D.J."/>
            <person name="Wilkes D.E."/>
            <person name="Wang Y."/>
            <person name="Cai H."/>
            <person name="Collins K."/>
            <person name="Stewart B.A."/>
            <person name="Lee S.R."/>
            <person name="Wilamowska K."/>
            <person name="Weinberg Z."/>
            <person name="Ruzzo W.L."/>
            <person name="Wloga D."/>
            <person name="Gaertig J."/>
            <person name="Frankel J."/>
            <person name="Tsao C.-C."/>
            <person name="Gorovsky M.A."/>
            <person name="Keeling P.J."/>
            <person name="Waller R.F."/>
            <person name="Patron N.J."/>
            <person name="Cherry J.M."/>
            <person name="Stover N.A."/>
            <person name="Krieger C.J."/>
            <person name="del Toro C."/>
            <person name="Ryder H.F."/>
            <person name="Williamson S.C."/>
            <person name="Barbeau R.A."/>
            <person name="Hamilton E.P."/>
            <person name="Orias E."/>
        </authorList>
    </citation>
    <scope>NUCLEOTIDE SEQUENCE [LARGE SCALE GENOMIC DNA]</scope>
    <source>
        <strain evidence="3">SB210</strain>
    </source>
</reference>
<dbReference type="EMBL" id="GG662245">
    <property type="protein sequence ID" value="EWS71077.1"/>
    <property type="molecule type" value="Genomic_DNA"/>
</dbReference>
<dbReference type="InParanoid" id="W7WZP9"/>
<keyword evidence="1" id="KW-0472">Membrane</keyword>
<proteinExistence type="predicted"/>
<dbReference type="KEGG" id="tet:TTHERM_000646979"/>
<gene>
    <name evidence="2" type="ORF">TTHERM_000646979</name>
</gene>
<evidence type="ECO:0000256" key="1">
    <source>
        <dbReference type="SAM" id="Phobius"/>
    </source>
</evidence>
<dbReference type="RefSeq" id="XP_012656376.1">
    <property type="nucleotide sequence ID" value="XM_012800922.1"/>
</dbReference>
<protein>
    <submittedName>
        <fullName evidence="2">Transmembrane protein, putative</fullName>
    </submittedName>
</protein>
<feature type="transmembrane region" description="Helical" evidence="1">
    <location>
        <begin position="37"/>
        <end position="56"/>
    </location>
</feature>
<keyword evidence="1" id="KW-1133">Transmembrane helix</keyword>
<sequence length="102" mass="11994">MLKINFLAICSINTSIKNIQNSIKEMLPIGEIKMKDLIGLFQLLLIDLLMIIMNSFTIQIKFNDFYSNNRSITFISPDPKTMMTKCYFKQIFQNFMKRLLNT</sequence>
<organism evidence="2 3">
    <name type="scientific">Tetrahymena thermophila (strain SB210)</name>
    <dbReference type="NCBI Taxonomy" id="312017"/>
    <lineage>
        <taxon>Eukaryota</taxon>
        <taxon>Sar</taxon>
        <taxon>Alveolata</taxon>
        <taxon>Ciliophora</taxon>
        <taxon>Intramacronucleata</taxon>
        <taxon>Oligohymenophorea</taxon>
        <taxon>Hymenostomatida</taxon>
        <taxon>Tetrahymenina</taxon>
        <taxon>Tetrahymenidae</taxon>
        <taxon>Tetrahymena</taxon>
    </lineage>
</organism>
<keyword evidence="1 2" id="KW-0812">Transmembrane</keyword>